<dbReference type="SUPFAM" id="SSF52540">
    <property type="entry name" value="P-loop containing nucleoside triphosphate hydrolases"/>
    <property type="match status" value="1"/>
</dbReference>
<dbReference type="CDD" id="cd05387">
    <property type="entry name" value="BY-kinase"/>
    <property type="match status" value="1"/>
</dbReference>
<proteinExistence type="predicted"/>
<dbReference type="AlphaFoldDB" id="A0A5C8HWQ3"/>
<feature type="transmembrane region" description="Helical" evidence="4">
    <location>
        <begin position="69"/>
        <end position="89"/>
    </location>
</feature>
<evidence type="ECO:0000256" key="3">
    <source>
        <dbReference type="SAM" id="MobiDB-lite"/>
    </source>
</evidence>
<dbReference type="GO" id="GO:0004715">
    <property type="term" value="F:non-membrane spanning protein tyrosine kinase activity"/>
    <property type="evidence" value="ECO:0007669"/>
    <property type="project" value="UniProtKB-EC"/>
</dbReference>
<sequence>MRRSRRRRRPRPRAPRSRRHRRGRRDRAGSAPRGRRSRDQGSQPLVYERKGGGNAVELRDYLRVLGAHWLAIVLLTVVGLAVALGWSLLQPRVYTATASGYVAATDLGNDTGSSLVSDQLARSKVTSYLDIGSWRSVAESAITELGLTTTPESLVNRVSVTNPLDTVVIHVAANAGTPEAARDLAEAWTRGMVAAIDDIEGDGTPGSAAVTLIPGDSARLPSSPSSPNIPLNVALGGLIGLALGIGYAVLRDVLDRRIRSSEDIEREFGVGVVGTLPLERSLDNTREVFSFTNSSRPGSRTALTEALRELRINLQYTDVDNPPRSIVVTSPMPGDGKSSTAANLAMSLAAAGQRVAFIDADLRRPVVAPLFGLSVGVGLTDVLAGRASTHEVSATFGPARNLLVLPAGRIPPNPSEMLGSQRMRDLISDLSQHGLVIIDSPPTLLVSDAAVLSTAADGALIVVSSGRTTFDVLRRSLDNISKVNGRTLGVVLNKIPRRKRVDDYYGYDVDDDVPAEVYSAAVNARNPNG</sequence>
<keyword evidence="1" id="KW-0547">Nucleotide-binding</keyword>
<keyword evidence="4" id="KW-1133">Transmembrane helix</keyword>
<name>A0A5C8HWQ3_9MICO</name>
<organism evidence="6 7">
    <name type="scientific">Microbacterium hatanonis</name>
    <dbReference type="NCBI Taxonomy" id="404366"/>
    <lineage>
        <taxon>Bacteria</taxon>
        <taxon>Bacillati</taxon>
        <taxon>Actinomycetota</taxon>
        <taxon>Actinomycetes</taxon>
        <taxon>Micrococcales</taxon>
        <taxon>Microbacteriaceae</taxon>
        <taxon>Microbacterium</taxon>
    </lineage>
</organism>
<feature type="domain" description="CobQ/CobB/MinD/ParA nucleotide binding" evidence="5">
    <location>
        <begin position="326"/>
        <end position="498"/>
    </location>
</feature>
<keyword evidence="4" id="KW-0472">Membrane</keyword>
<feature type="compositionally biased region" description="Basic residues" evidence="3">
    <location>
        <begin position="1"/>
        <end position="25"/>
    </location>
</feature>
<dbReference type="NCBIfam" id="TIGR01007">
    <property type="entry name" value="eps_fam"/>
    <property type="match status" value="1"/>
</dbReference>
<evidence type="ECO:0000259" key="5">
    <source>
        <dbReference type="Pfam" id="PF01656"/>
    </source>
</evidence>
<keyword evidence="6" id="KW-0808">Transferase</keyword>
<dbReference type="PANTHER" id="PTHR32309">
    <property type="entry name" value="TYROSINE-PROTEIN KINASE"/>
    <property type="match status" value="1"/>
</dbReference>
<dbReference type="EMBL" id="VRSV01000002">
    <property type="protein sequence ID" value="TXK10298.1"/>
    <property type="molecule type" value="Genomic_DNA"/>
</dbReference>
<keyword evidence="7" id="KW-1185">Reference proteome</keyword>
<keyword evidence="2" id="KW-0067">ATP-binding</keyword>
<keyword evidence="6" id="KW-0418">Kinase</keyword>
<dbReference type="EC" id="2.7.10.2" evidence="6"/>
<dbReference type="InterPro" id="IPR050445">
    <property type="entry name" value="Bact_polysacc_biosynth/exp"/>
</dbReference>
<evidence type="ECO:0000313" key="7">
    <source>
        <dbReference type="Proteomes" id="UP000321034"/>
    </source>
</evidence>
<dbReference type="PANTHER" id="PTHR32309:SF31">
    <property type="entry name" value="CAPSULAR EXOPOLYSACCHARIDE FAMILY"/>
    <property type="match status" value="1"/>
</dbReference>
<feature type="region of interest" description="Disordered" evidence="3">
    <location>
        <begin position="1"/>
        <end position="48"/>
    </location>
</feature>
<keyword evidence="4" id="KW-0812">Transmembrane</keyword>
<reference evidence="6 7" key="1">
    <citation type="submission" date="2019-08" db="EMBL/GenBank/DDBJ databases">
        <authorList>
            <person name="Dong K."/>
        </authorList>
    </citation>
    <scope>NUCLEOTIDE SEQUENCE [LARGE SCALE GENOMIC DNA]</scope>
    <source>
        <strain evidence="6 7">JCM14558</strain>
    </source>
</reference>
<comment type="caution">
    <text evidence="6">The sequence shown here is derived from an EMBL/GenBank/DDBJ whole genome shotgun (WGS) entry which is preliminary data.</text>
</comment>
<dbReference type="Pfam" id="PF01656">
    <property type="entry name" value="CbiA"/>
    <property type="match status" value="1"/>
</dbReference>
<dbReference type="Proteomes" id="UP000321034">
    <property type="component" value="Unassembled WGS sequence"/>
</dbReference>
<dbReference type="GO" id="GO:0005524">
    <property type="term" value="F:ATP binding"/>
    <property type="evidence" value="ECO:0007669"/>
    <property type="project" value="UniProtKB-KW"/>
</dbReference>
<accession>A0A5C8HWQ3</accession>
<evidence type="ECO:0000313" key="6">
    <source>
        <dbReference type="EMBL" id="TXK10298.1"/>
    </source>
</evidence>
<dbReference type="InterPro" id="IPR002586">
    <property type="entry name" value="CobQ/CobB/MinD/ParA_Nub-bd_dom"/>
</dbReference>
<evidence type="ECO:0000256" key="2">
    <source>
        <dbReference type="ARBA" id="ARBA00022840"/>
    </source>
</evidence>
<evidence type="ECO:0000256" key="4">
    <source>
        <dbReference type="SAM" id="Phobius"/>
    </source>
</evidence>
<dbReference type="Gene3D" id="3.40.50.300">
    <property type="entry name" value="P-loop containing nucleotide triphosphate hydrolases"/>
    <property type="match status" value="1"/>
</dbReference>
<gene>
    <name evidence="6" type="ORF">FVP77_15750</name>
</gene>
<dbReference type="OrthoDB" id="9812433at2"/>
<dbReference type="InterPro" id="IPR027417">
    <property type="entry name" value="P-loop_NTPase"/>
</dbReference>
<protein>
    <submittedName>
        <fullName evidence="6">Polysaccharide biosynthesis tyrosine autokinase</fullName>
        <ecNumber evidence="6">2.7.10.2</ecNumber>
    </submittedName>
</protein>
<evidence type="ECO:0000256" key="1">
    <source>
        <dbReference type="ARBA" id="ARBA00022741"/>
    </source>
</evidence>
<dbReference type="InterPro" id="IPR005702">
    <property type="entry name" value="Wzc-like_C"/>
</dbReference>